<dbReference type="PROSITE" id="PS50931">
    <property type="entry name" value="HTH_LYSR"/>
    <property type="match status" value="1"/>
</dbReference>
<comment type="similarity">
    <text evidence="1">Belongs to the LysR transcriptional regulatory family.</text>
</comment>
<dbReference type="Pfam" id="PF03466">
    <property type="entry name" value="LysR_substrate"/>
    <property type="match status" value="1"/>
</dbReference>
<dbReference type="Proteomes" id="UP000238605">
    <property type="component" value="Unassembled WGS sequence"/>
</dbReference>
<dbReference type="EMBL" id="PSNX01000007">
    <property type="protein sequence ID" value="PPE66498.1"/>
    <property type="molecule type" value="Genomic_DNA"/>
</dbReference>
<reference evidence="6 7" key="1">
    <citation type="submission" date="2018-02" db="EMBL/GenBank/DDBJ databases">
        <title>Reclassifiation of [Polyangium] brachysporum DSM 7029 as Guopingzhaonella breviflexa gen. nov., sp. nov., a member of the family Comamonadaceae.</title>
        <authorList>
            <person name="Tang B."/>
        </authorList>
    </citation>
    <scope>NUCLEOTIDE SEQUENCE [LARGE SCALE GENOMIC DNA]</scope>
    <source>
        <strain evidence="6 7">BCRC 80649</strain>
    </source>
</reference>
<evidence type="ECO:0000313" key="7">
    <source>
        <dbReference type="Proteomes" id="UP000238605"/>
    </source>
</evidence>
<dbReference type="InterPro" id="IPR036388">
    <property type="entry name" value="WH-like_DNA-bd_sf"/>
</dbReference>
<proteinExistence type="inferred from homology"/>
<feature type="domain" description="HTH lysR-type" evidence="5">
    <location>
        <begin position="1"/>
        <end position="58"/>
    </location>
</feature>
<dbReference type="Gene3D" id="3.40.190.10">
    <property type="entry name" value="Periplasmic binding protein-like II"/>
    <property type="match status" value="2"/>
</dbReference>
<protein>
    <submittedName>
        <fullName evidence="6">LysR family transcriptional regulator</fullName>
    </submittedName>
</protein>
<dbReference type="SUPFAM" id="SSF46785">
    <property type="entry name" value="Winged helix' DNA-binding domain"/>
    <property type="match status" value="1"/>
</dbReference>
<comment type="caution">
    <text evidence="6">The sequence shown here is derived from an EMBL/GenBank/DDBJ whole genome shotgun (WGS) entry which is preliminary data.</text>
</comment>
<keyword evidence="4" id="KW-0804">Transcription</keyword>
<dbReference type="AlphaFoldDB" id="A0A2S5SUT0"/>
<keyword evidence="3" id="KW-0238">DNA-binding</keyword>
<dbReference type="Gene3D" id="1.10.10.10">
    <property type="entry name" value="Winged helix-like DNA-binding domain superfamily/Winged helix DNA-binding domain"/>
    <property type="match status" value="1"/>
</dbReference>
<dbReference type="InterPro" id="IPR036390">
    <property type="entry name" value="WH_DNA-bd_sf"/>
</dbReference>
<accession>A0A2S5SUT0</accession>
<dbReference type="OrthoDB" id="8715249at2"/>
<dbReference type="InterPro" id="IPR005119">
    <property type="entry name" value="LysR_subst-bd"/>
</dbReference>
<keyword evidence="7" id="KW-1185">Reference proteome</keyword>
<dbReference type="Pfam" id="PF00126">
    <property type="entry name" value="HTH_1"/>
    <property type="match status" value="1"/>
</dbReference>
<dbReference type="PANTHER" id="PTHR30126">
    <property type="entry name" value="HTH-TYPE TRANSCRIPTIONAL REGULATOR"/>
    <property type="match status" value="1"/>
</dbReference>
<sequence length="298" mass="33432">MQLKWLEDLLALAEAGTLAKAAQQRHVTHPAFGRRIRALEAWAGTPLIDRAATTLRFTPEGQAMLEAAREALAALATARRRPVGDTEDLPLRIATGRTLARTLFATWYARMAPLIGSRPVQVSTRVVQETTSLLENGAADFMLTYFHPVLALRLDPRRFTHLRLADEALWPVSAPDDQGRALHALSRRRPSPWLPYTTSLALGRLLEDHLHSQLKPPRLRIAIECDSADAAHEFALRGFGIAWLPRSMVAADCRAGRLHKLGDRSDEIRLEVRLYRPRRRLPAWVEALWEASADMTSE</sequence>
<dbReference type="CDD" id="cd05466">
    <property type="entry name" value="PBP2_LTTR_substrate"/>
    <property type="match status" value="1"/>
</dbReference>
<evidence type="ECO:0000256" key="3">
    <source>
        <dbReference type="ARBA" id="ARBA00023125"/>
    </source>
</evidence>
<keyword evidence="2" id="KW-0805">Transcription regulation</keyword>
<organism evidence="6 7">
    <name type="scientific">Caldimonas caldifontis</name>
    <dbReference type="NCBI Taxonomy" id="1452508"/>
    <lineage>
        <taxon>Bacteria</taxon>
        <taxon>Pseudomonadati</taxon>
        <taxon>Pseudomonadota</taxon>
        <taxon>Betaproteobacteria</taxon>
        <taxon>Burkholderiales</taxon>
        <taxon>Sphaerotilaceae</taxon>
        <taxon>Caldimonas</taxon>
    </lineage>
</organism>
<name>A0A2S5SUT0_9BURK</name>
<dbReference type="SUPFAM" id="SSF53850">
    <property type="entry name" value="Periplasmic binding protein-like II"/>
    <property type="match status" value="1"/>
</dbReference>
<evidence type="ECO:0000313" key="6">
    <source>
        <dbReference type="EMBL" id="PPE66498.1"/>
    </source>
</evidence>
<evidence type="ECO:0000259" key="5">
    <source>
        <dbReference type="PROSITE" id="PS50931"/>
    </source>
</evidence>
<evidence type="ECO:0000256" key="1">
    <source>
        <dbReference type="ARBA" id="ARBA00009437"/>
    </source>
</evidence>
<dbReference type="GO" id="GO:0000976">
    <property type="term" value="F:transcription cis-regulatory region binding"/>
    <property type="evidence" value="ECO:0007669"/>
    <property type="project" value="TreeGrafter"/>
</dbReference>
<evidence type="ECO:0000256" key="2">
    <source>
        <dbReference type="ARBA" id="ARBA00023015"/>
    </source>
</evidence>
<dbReference type="GO" id="GO:0003700">
    <property type="term" value="F:DNA-binding transcription factor activity"/>
    <property type="evidence" value="ECO:0007669"/>
    <property type="project" value="InterPro"/>
</dbReference>
<dbReference type="RefSeq" id="WP_104302444.1">
    <property type="nucleotide sequence ID" value="NZ_PSNX01000007.1"/>
</dbReference>
<dbReference type="PANTHER" id="PTHR30126:SF2">
    <property type="entry name" value="HTH-TYPE TRANSCRIPTIONAL REGULATOR YJIE"/>
    <property type="match status" value="1"/>
</dbReference>
<dbReference type="InterPro" id="IPR000847">
    <property type="entry name" value="LysR_HTH_N"/>
</dbReference>
<evidence type="ECO:0000256" key="4">
    <source>
        <dbReference type="ARBA" id="ARBA00023163"/>
    </source>
</evidence>
<gene>
    <name evidence="6" type="ORF">C1704_09335</name>
</gene>